<dbReference type="Gene3D" id="3.40.50.12780">
    <property type="entry name" value="N-terminal domain of ligase-like"/>
    <property type="match status" value="1"/>
</dbReference>
<gene>
    <name evidence="1" type="ORF">S01H1_26021</name>
</gene>
<dbReference type="EMBL" id="BARS01015754">
    <property type="protein sequence ID" value="GAF93992.1"/>
    <property type="molecule type" value="Genomic_DNA"/>
</dbReference>
<protein>
    <recommendedName>
        <fullName evidence="2">AMP-dependent synthetase/ligase domain-containing protein</fullName>
    </recommendedName>
</protein>
<sequence length="216" mass="24230">MLGLLVTEQIQGRLHINPSIIAGGGEPLPSELRKQLQAAWQSSVFDIYGTQEGLRAMECNPGQGMHIFEDLGIVEVVDEDNRHVPDGTLGHKVLFTSLFGFTQPIIRYEISDMMVLAPEPCPCGQPFRRILAINGRNDDILYLQGRTGRQIAVHPVHFWNVLESFADIRQYQVVHEPDGICLRLMFEEGNGNTARNVREQLARKLDTLGVDCPSIR</sequence>
<evidence type="ECO:0000313" key="1">
    <source>
        <dbReference type="EMBL" id="GAF93992.1"/>
    </source>
</evidence>
<proteinExistence type="predicted"/>
<dbReference type="InterPro" id="IPR053158">
    <property type="entry name" value="CapK_Type1_Caps_Biosynth"/>
</dbReference>
<dbReference type="SUPFAM" id="SSF56801">
    <property type="entry name" value="Acetyl-CoA synthetase-like"/>
    <property type="match status" value="1"/>
</dbReference>
<reference evidence="1" key="1">
    <citation type="journal article" date="2014" name="Front. Microbiol.">
        <title>High frequency of phylogenetically diverse reductive dehalogenase-homologous genes in deep subseafloor sedimentary metagenomes.</title>
        <authorList>
            <person name="Kawai M."/>
            <person name="Futagami T."/>
            <person name="Toyoda A."/>
            <person name="Takaki Y."/>
            <person name="Nishi S."/>
            <person name="Hori S."/>
            <person name="Arai W."/>
            <person name="Tsubouchi T."/>
            <person name="Morono Y."/>
            <person name="Uchiyama I."/>
            <person name="Ito T."/>
            <person name="Fujiyama A."/>
            <person name="Inagaki F."/>
            <person name="Takami H."/>
        </authorList>
    </citation>
    <scope>NUCLEOTIDE SEQUENCE</scope>
    <source>
        <strain evidence="1">Expedition CK06-06</strain>
    </source>
</reference>
<dbReference type="InterPro" id="IPR042099">
    <property type="entry name" value="ANL_N_sf"/>
</dbReference>
<feature type="non-terminal residue" evidence="1">
    <location>
        <position position="216"/>
    </location>
</feature>
<dbReference type="AlphaFoldDB" id="X0U0R5"/>
<organism evidence="1">
    <name type="scientific">marine sediment metagenome</name>
    <dbReference type="NCBI Taxonomy" id="412755"/>
    <lineage>
        <taxon>unclassified sequences</taxon>
        <taxon>metagenomes</taxon>
        <taxon>ecological metagenomes</taxon>
    </lineage>
</organism>
<comment type="caution">
    <text evidence="1">The sequence shown here is derived from an EMBL/GenBank/DDBJ whole genome shotgun (WGS) entry which is preliminary data.</text>
</comment>
<evidence type="ECO:0008006" key="2">
    <source>
        <dbReference type="Google" id="ProtNLM"/>
    </source>
</evidence>
<dbReference type="PANTHER" id="PTHR36932">
    <property type="entry name" value="CAPSULAR POLYSACCHARIDE BIOSYNTHESIS PROTEIN"/>
    <property type="match status" value="1"/>
</dbReference>
<accession>X0U0R5</accession>
<name>X0U0R5_9ZZZZ</name>
<dbReference type="PANTHER" id="PTHR36932:SF1">
    <property type="entry name" value="CAPSULAR POLYSACCHARIDE BIOSYNTHESIS PROTEIN"/>
    <property type="match status" value="1"/>
</dbReference>